<evidence type="ECO:0000313" key="2">
    <source>
        <dbReference type="EMBL" id="CAK0829952.1"/>
    </source>
</evidence>
<dbReference type="Proteomes" id="UP001189429">
    <property type="component" value="Unassembled WGS sequence"/>
</dbReference>
<evidence type="ECO:0000256" key="1">
    <source>
        <dbReference type="SAM" id="MobiDB-lite"/>
    </source>
</evidence>
<accession>A0ABN9SD61</accession>
<feature type="compositionally biased region" description="Basic residues" evidence="1">
    <location>
        <begin position="75"/>
        <end position="87"/>
    </location>
</feature>
<keyword evidence="3" id="KW-1185">Reference proteome</keyword>
<feature type="region of interest" description="Disordered" evidence="1">
    <location>
        <begin position="1"/>
        <end position="172"/>
    </location>
</feature>
<feature type="compositionally biased region" description="Low complexity" evidence="1">
    <location>
        <begin position="40"/>
        <end position="49"/>
    </location>
</feature>
<reference evidence="2" key="1">
    <citation type="submission" date="2023-10" db="EMBL/GenBank/DDBJ databases">
        <authorList>
            <person name="Chen Y."/>
            <person name="Shah S."/>
            <person name="Dougan E. K."/>
            <person name="Thang M."/>
            <person name="Chan C."/>
        </authorList>
    </citation>
    <scope>NUCLEOTIDE SEQUENCE [LARGE SCALE GENOMIC DNA]</scope>
</reference>
<dbReference type="EMBL" id="CAUYUJ010010668">
    <property type="protein sequence ID" value="CAK0829952.1"/>
    <property type="molecule type" value="Genomic_DNA"/>
</dbReference>
<name>A0ABN9SD61_9DINO</name>
<organism evidence="2 3">
    <name type="scientific">Prorocentrum cordatum</name>
    <dbReference type="NCBI Taxonomy" id="2364126"/>
    <lineage>
        <taxon>Eukaryota</taxon>
        <taxon>Sar</taxon>
        <taxon>Alveolata</taxon>
        <taxon>Dinophyceae</taxon>
        <taxon>Prorocentrales</taxon>
        <taxon>Prorocentraceae</taxon>
        <taxon>Prorocentrum</taxon>
    </lineage>
</organism>
<feature type="region of interest" description="Disordered" evidence="1">
    <location>
        <begin position="207"/>
        <end position="258"/>
    </location>
</feature>
<feature type="compositionally biased region" description="Basic and acidic residues" evidence="1">
    <location>
        <begin position="247"/>
        <end position="258"/>
    </location>
</feature>
<comment type="caution">
    <text evidence="2">The sequence shown here is derived from an EMBL/GenBank/DDBJ whole genome shotgun (WGS) entry which is preliminary data.</text>
</comment>
<proteinExistence type="predicted"/>
<feature type="compositionally biased region" description="Low complexity" evidence="1">
    <location>
        <begin position="219"/>
        <end position="228"/>
    </location>
</feature>
<feature type="compositionally biased region" description="Acidic residues" evidence="1">
    <location>
        <begin position="14"/>
        <end position="28"/>
    </location>
</feature>
<gene>
    <name evidence="2" type="ORF">PCOR1329_LOCUS28733</name>
</gene>
<evidence type="ECO:0000313" key="3">
    <source>
        <dbReference type="Proteomes" id="UP001189429"/>
    </source>
</evidence>
<protein>
    <submittedName>
        <fullName evidence="2">Uncharacterized protein</fullName>
    </submittedName>
</protein>
<sequence length="258" mass="27692">MPGGTPLIRTTAEEKEEEEEGRVEEEGEEGRRSAQCCRVSAARRGGRSSQKAPMLMSSPPAFSETPSAASEKAQKASRRGRRLRRLWSAKGAGLQPTPCGGGRGPRRRSPPRPEAARRGQRGVPQPTETIVENPPAQPPLQSPEKAWSPPGLLRRPAPSAVSTLGAPPTQSRGCALARASAHLYASLKAHAFGTPCFLKQAFPAASADRLTDPGPGPAPWTQAWAQAQDRCEVASGRPPDLWLLSSHARERERERGGR</sequence>